<dbReference type="PaxDb" id="3708-A0A078GZF3"/>
<proteinExistence type="predicted"/>
<dbReference type="AlphaFoldDB" id="A0A078GZF3"/>
<reference evidence="1 2" key="1">
    <citation type="journal article" date="2014" name="Science">
        <title>Plant genetics. Early allopolyploid evolution in the post-Neolithic Brassica napus oilseed genome.</title>
        <authorList>
            <person name="Chalhoub B."/>
            <person name="Denoeud F."/>
            <person name="Liu S."/>
            <person name="Parkin I.A."/>
            <person name="Tang H."/>
            <person name="Wang X."/>
            <person name="Chiquet J."/>
            <person name="Belcram H."/>
            <person name="Tong C."/>
            <person name="Samans B."/>
            <person name="Correa M."/>
            <person name="Da Silva C."/>
            <person name="Just J."/>
            <person name="Falentin C."/>
            <person name="Koh C.S."/>
            <person name="Le Clainche I."/>
            <person name="Bernard M."/>
            <person name="Bento P."/>
            <person name="Noel B."/>
            <person name="Labadie K."/>
            <person name="Alberti A."/>
            <person name="Charles M."/>
            <person name="Arnaud D."/>
            <person name="Guo H."/>
            <person name="Daviaud C."/>
            <person name="Alamery S."/>
            <person name="Jabbari K."/>
            <person name="Zhao M."/>
            <person name="Edger P.P."/>
            <person name="Chelaifa H."/>
            <person name="Tack D."/>
            <person name="Lassalle G."/>
            <person name="Mestiri I."/>
            <person name="Schnel N."/>
            <person name="Le Paslier M.C."/>
            <person name="Fan G."/>
            <person name="Renault V."/>
            <person name="Bayer P.E."/>
            <person name="Golicz A.A."/>
            <person name="Manoli S."/>
            <person name="Lee T.H."/>
            <person name="Thi V.H."/>
            <person name="Chalabi S."/>
            <person name="Hu Q."/>
            <person name="Fan C."/>
            <person name="Tollenaere R."/>
            <person name="Lu Y."/>
            <person name="Battail C."/>
            <person name="Shen J."/>
            <person name="Sidebottom C.H."/>
            <person name="Wang X."/>
            <person name="Canaguier A."/>
            <person name="Chauveau A."/>
            <person name="Berard A."/>
            <person name="Deniot G."/>
            <person name="Guan M."/>
            <person name="Liu Z."/>
            <person name="Sun F."/>
            <person name="Lim Y.P."/>
            <person name="Lyons E."/>
            <person name="Town C.D."/>
            <person name="Bancroft I."/>
            <person name="Wang X."/>
            <person name="Meng J."/>
            <person name="Ma J."/>
            <person name="Pires J.C."/>
            <person name="King G.J."/>
            <person name="Brunel D."/>
            <person name="Delourme R."/>
            <person name="Renard M."/>
            <person name="Aury J.M."/>
            <person name="Adams K.L."/>
            <person name="Batley J."/>
            <person name="Snowdon R.J."/>
            <person name="Tost J."/>
            <person name="Edwards D."/>
            <person name="Zhou Y."/>
            <person name="Hua W."/>
            <person name="Sharpe A.G."/>
            <person name="Paterson A.H."/>
            <person name="Guan C."/>
            <person name="Wincker P."/>
        </authorList>
    </citation>
    <scope>NUCLEOTIDE SEQUENCE [LARGE SCALE GENOMIC DNA]</scope>
    <source>
        <strain evidence="2">cv. Darmor-bzh</strain>
    </source>
</reference>
<evidence type="ECO:0000313" key="1">
    <source>
        <dbReference type="EMBL" id="CDY31845.1"/>
    </source>
</evidence>
<protein>
    <submittedName>
        <fullName evidence="1">BnaC09g13040D protein</fullName>
    </submittedName>
</protein>
<dbReference type="Proteomes" id="UP000028999">
    <property type="component" value="Unassembled WGS sequence"/>
</dbReference>
<accession>A0A078GZF3</accession>
<dbReference type="EMBL" id="LK032280">
    <property type="protein sequence ID" value="CDY31845.1"/>
    <property type="molecule type" value="Genomic_DNA"/>
</dbReference>
<gene>
    <name evidence="1" type="primary">BnaC09g13040D</name>
    <name evidence="1" type="ORF">GSBRNA2T00050556001</name>
</gene>
<sequence length="37" mass="4272">MKGNQKGIPNERRRQSLRIQKFILNCKKAGAKSSQEQ</sequence>
<dbReference type="Gramene" id="CDY31845">
    <property type="protein sequence ID" value="CDY31845"/>
    <property type="gene ID" value="GSBRNA2T00050556001"/>
</dbReference>
<organism evidence="1 2">
    <name type="scientific">Brassica napus</name>
    <name type="common">Rape</name>
    <dbReference type="NCBI Taxonomy" id="3708"/>
    <lineage>
        <taxon>Eukaryota</taxon>
        <taxon>Viridiplantae</taxon>
        <taxon>Streptophyta</taxon>
        <taxon>Embryophyta</taxon>
        <taxon>Tracheophyta</taxon>
        <taxon>Spermatophyta</taxon>
        <taxon>Magnoliopsida</taxon>
        <taxon>eudicotyledons</taxon>
        <taxon>Gunneridae</taxon>
        <taxon>Pentapetalae</taxon>
        <taxon>rosids</taxon>
        <taxon>malvids</taxon>
        <taxon>Brassicales</taxon>
        <taxon>Brassicaceae</taxon>
        <taxon>Brassiceae</taxon>
        <taxon>Brassica</taxon>
    </lineage>
</organism>
<evidence type="ECO:0000313" key="2">
    <source>
        <dbReference type="Proteomes" id="UP000028999"/>
    </source>
</evidence>
<keyword evidence="2" id="KW-1185">Reference proteome</keyword>
<name>A0A078GZF3_BRANA</name>